<dbReference type="EMBL" id="JN935899">
    <property type="protein sequence ID" value="AFC60907.1"/>
    <property type="molecule type" value="Genomic_DNA"/>
</dbReference>
<geneLocation type="plasmid" evidence="2">
    <name>pEC14_35</name>
</geneLocation>
<sequence length="101" mass="12076">MMNKEKALRELERLLSKMKDQARTLDELETAQWHYMDLVDITSSGLFDINTLEKERKENPHFIRISDGMRVFDDEQCAEFMSVKHNLPLQLCMAYVRSHKW</sequence>
<accession>H9AXZ2</accession>
<dbReference type="AlphaFoldDB" id="H9AXZ2"/>
<dbReference type="RefSeq" id="WP_015059068.1">
    <property type="nucleotide sequence ID" value="NC_019083.1"/>
</dbReference>
<reference evidence="2" key="1">
    <citation type="journal article" date="2012" name="Plasmid">
        <title>Expansion of the IncX plasmid family for improved identification and typing of novel plasmids in drug-resistant Enterobacteriaceae.</title>
        <authorList>
            <person name="Johnson T.J."/>
            <person name="Bielak E.M."/>
            <person name="Fortini D."/>
            <person name="Hansen L.H."/>
            <person name="Hasman H."/>
            <person name="Debroy C."/>
            <person name="Nolan L.K."/>
            <person name="Carattoli A."/>
        </authorList>
    </citation>
    <scope>NUCLEOTIDE SEQUENCE</scope>
    <source>
        <strain evidence="2">EC14</strain>
        <plasmid evidence="2">pEC14_35</plasmid>
    </source>
</reference>
<keyword evidence="2" id="KW-0614">Plasmid</keyword>
<keyword evidence="1" id="KW-0175">Coiled coil</keyword>
<evidence type="ECO:0000256" key="1">
    <source>
        <dbReference type="SAM" id="Coils"/>
    </source>
</evidence>
<gene>
    <name evidence="2" type="ORF">ec14_20</name>
</gene>
<evidence type="ECO:0000313" key="2">
    <source>
        <dbReference type="EMBL" id="AFC60907.1"/>
    </source>
</evidence>
<feature type="coiled-coil region" evidence="1">
    <location>
        <begin position="1"/>
        <end position="31"/>
    </location>
</feature>
<protein>
    <submittedName>
        <fullName evidence="2">Uncharacterized protein</fullName>
    </submittedName>
</protein>
<proteinExistence type="predicted"/>
<organism evidence="2">
    <name type="scientific">Escherichia coli</name>
    <dbReference type="NCBI Taxonomy" id="562"/>
    <lineage>
        <taxon>Bacteria</taxon>
        <taxon>Pseudomonadati</taxon>
        <taxon>Pseudomonadota</taxon>
        <taxon>Gammaproteobacteria</taxon>
        <taxon>Enterobacterales</taxon>
        <taxon>Enterobacteriaceae</taxon>
        <taxon>Escherichia</taxon>
    </lineage>
</organism>
<name>H9AXZ2_ECOLX</name>